<evidence type="ECO:0000313" key="10">
    <source>
        <dbReference type="EMBL" id="MEK9500188.1"/>
    </source>
</evidence>
<organism evidence="10 11">
    <name type="scientific">Gaopeijia maritima</name>
    <dbReference type="NCBI Taxonomy" id="3119007"/>
    <lineage>
        <taxon>Bacteria</taxon>
        <taxon>Pseudomonadati</taxon>
        <taxon>Gemmatimonadota</taxon>
        <taxon>Longimicrobiia</taxon>
        <taxon>Gaopeijiales</taxon>
        <taxon>Gaopeijiaceae</taxon>
        <taxon>Gaopeijia</taxon>
    </lineage>
</organism>
<proteinExistence type="inferred from homology"/>
<dbReference type="PANTHER" id="PTHR30294">
    <property type="entry name" value="MEMBRANE COMPONENT OF ABC TRANSPORTER YHHJ-RELATED"/>
    <property type="match status" value="1"/>
</dbReference>
<sequence length="379" mass="40853">MTAREGWRARVGRVRALVRKELRQLFRDPRTKRVIFVSPVIQLVLFGYAVNTDVRRVPMQVVDHDRTALSRALVEAFTASDYFRVAGRSDDAASIQRALDRGGAVVGLRIPPGFSRDVQAGGPGSVQVLVDGSNSNTATVAQGYAARIVQRFALSRAGDSGRLPGGGIDLRARAWFNPSLASQVYNVPAVCGVIVLLMSLLLTALGVVREREMGTFDQLLVSPLNAGELMLGKTIPVAMIAFAQLVLVITVALLWFAIPLRGSVPFLLASSVVFVLTGLAIGLLISTISGTQQEAFLTMFLFIMPAIILSGFLYPVETMPEVFQTLTLGNPLRHFLEIVRGVFLKGAGPSDLAAQFATLGGMASVGLLAATWRFRRMLG</sequence>
<feature type="transmembrane region" description="Helical" evidence="8">
    <location>
        <begin position="33"/>
        <end position="50"/>
    </location>
</feature>
<comment type="caution">
    <text evidence="10">The sequence shown here is derived from an EMBL/GenBank/DDBJ whole genome shotgun (WGS) entry which is preliminary data.</text>
</comment>
<accession>A0ABU9E618</accession>
<dbReference type="EMBL" id="JBBHLI010000002">
    <property type="protein sequence ID" value="MEK9500188.1"/>
    <property type="molecule type" value="Genomic_DNA"/>
</dbReference>
<evidence type="ECO:0000256" key="8">
    <source>
        <dbReference type="RuleBase" id="RU361157"/>
    </source>
</evidence>
<dbReference type="InterPro" id="IPR013525">
    <property type="entry name" value="ABC2_TM"/>
</dbReference>
<dbReference type="PRINTS" id="PR00164">
    <property type="entry name" value="ABC2TRNSPORT"/>
</dbReference>
<keyword evidence="11" id="KW-1185">Reference proteome</keyword>
<feature type="transmembrane region" description="Helical" evidence="8">
    <location>
        <begin position="297"/>
        <end position="316"/>
    </location>
</feature>
<name>A0ABU9E618_9BACT</name>
<dbReference type="InterPro" id="IPR051449">
    <property type="entry name" value="ABC-2_transporter_component"/>
</dbReference>
<keyword evidence="6 8" id="KW-1133">Transmembrane helix</keyword>
<dbReference type="Gene3D" id="3.40.1710.10">
    <property type="entry name" value="abc type-2 transporter like domain"/>
    <property type="match status" value="1"/>
</dbReference>
<feature type="transmembrane region" description="Helical" evidence="8">
    <location>
        <begin position="264"/>
        <end position="285"/>
    </location>
</feature>
<keyword evidence="4 8" id="KW-1003">Cell membrane</keyword>
<evidence type="ECO:0000259" key="9">
    <source>
        <dbReference type="PROSITE" id="PS51012"/>
    </source>
</evidence>
<dbReference type="InterPro" id="IPR000412">
    <property type="entry name" value="ABC_2_transport"/>
</dbReference>
<keyword evidence="3 8" id="KW-0813">Transport</keyword>
<evidence type="ECO:0000256" key="3">
    <source>
        <dbReference type="ARBA" id="ARBA00022448"/>
    </source>
</evidence>
<reference evidence="10 11" key="1">
    <citation type="submission" date="2024-02" db="EMBL/GenBank/DDBJ databases">
        <title>A novel Gemmatimonadota bacterium.</title>
        <authorList>
            <person name="Du Z.-J."/>
            <person name="Ye Y.-Q."/>
        </authorList>
    </citation>
    <scope>NUCLEOTIDE SEQUENCE [LARGE SCALE GENOMIC DNA]</scope>
    <source>
        <strain evidence="10 11">DH-20</strain>
    </source>
</reference>
<comment type="similarity">
    <text evidence="2 8">Belongs to the ABC-2 integral membrane protein family.</text>
</comment>
<evidence type="ECO:0000256" key="2">
    <source>
        <dbReference type="ARBA" id="ARBA00007783"/>
    </source>
</evidence>
<feature type="transmembrane region" description="Helical" evidence="8">
    <location>
        <begin position="185"/>
        <end position="208"/>
    </location>
</feature>
<keyword evidence="5 8" id="KW-0812">Transmembrane</keyword>
<feature type="domain" description="ABC transmembrane type-2" evidence="9">
    <location>
        <begin position="138"/>
        <end position="377"/>
    </location>
</feature>
<dbReference type="InterPro" id="IPR047817">
    <property type="entry name" value="ABC2_TM_bact-type"/>
</dbReference>
<dbReference type="PANTHER" id="PTHR30294:SF29">
    <property type="entry name" value="MULTIDRUG ABC TRANSPORTER PERMEASE YBHS-RELATED"/>
    <property type="match status" value="1"/>
</dbReference>
<keyword evidence="7 8" id="KW-0472">Membrane</keyword>
<evidence type="ECO:0000256" key="7">
    <source>
        <dbReference type="ARBA" id="ARBA00023136"/>
    </source>
</evidence>
<evidence type="ECO:0000256" key="4">
    <source>
        <dbReference type="ARBA" id="ARBA00022475"/>
    </source>
</evidence>
<evidence type="ECO:0000256" key="6">
    <source>
        <dbReference type="ARBA" id="ARBA00022989"/>
    </source>
</evidence>
<comment type="subcellular location">
    <subcellularLocation>
        <location evidence="1 8">Cell membrane</location>
        <topology evidence="1 8">Multi-pass membrane protein</topology>
    </subcellularLocation>
</comment>
<evidence type="ECO:0000313" key="11">
    <source>
        <dbReference type="Proteomes" id="UP001484239"/>
    </source>
</evidence>
<dbReference type="RefSeq" id="WP_405286394.1">
    <property type="nucleotide sequence ID" value="NZ_JBBHLI010000002.1"/>
</dbReference>
<gene>
    <name evidence="10" type="ORF">WI372_04305</name>
</gene>
<dbReference type="Pfam" id="PF12698">
    <property type="entry name" value="ABC2_membrane_3"/>
    <property type="match status" value="1"/>
</dbReference>
<protein>
    <recommendedName>
        <fullName evidence="8">Transport permease protein</fullName>
    </recommendedName>
</protein>
<evidence type="ECO:0000256" key="5">
    <source>
        <dbReference type="ARBA" id="ARBA00022692"/>
    </source>
</evidence>
<evidence type="ECO:0000256" key="1">
    <source>
        <dbReference type="ARBA" id="ARBA00004651"/>
    </source>
</evidence>
<dbReference type="PROSITE" id="PS51012">
    <property type="entry name" value="ABC_TM2"/>
    <property type="match status" value="1"/>
</dbReference>
<feature type="transmembrane region" description="Helical" evidence="8">
    <location>
        <begin position="237"/>
        <end position="258"/>
    </location>
</feature>
<feature type="transmembrane region" description="Helical" evidence="8">
    <location>
        <begin position="352"/>
        <end position="372"/>
    </location>
</feature>
<dbReference type="Proteomes" id="UP001484239">
    <property type="component" value="Unassembled WGS sequence"/>
</dbReference>